<feature type="compositionally biased region" description="Basic and acidic residues" evidence="1">
    <location>
        <begin position="407"/>
        <end position="418"/>
    </location>
</feature>
<dbReference type="Proteomes" id="UP000019335">
    <property type="component" value="Chromosome 5"/>
</dbReference>
<evidence type="ECO:0000256" key="1">
    <source>
        <dbReference type="SAM" id="MobiDB-lite"/>
    </source>
</evidence>
<keyword evidence="4" id="KW-1185">Reference proteome</keyword>
<name>W7TLI2_9STRA</name>
<dbReference type="SUPFAM" id="SSF53474">
    <property type="entry name" value="alpha/beta-Hydrolases"/>
    <property type="match status" value="1"/>
</dbReference>
<evidence type="ECO:0000313" key="3">
    <source>
        <dbReference type="EMBL" id="EWM27930.1"/>
    </source>
</evidence>
<dbReference type="PANTHER" id="PTHR43358:SF4">
    <property type="entry name" value="ALPHA_BETA HYDROLASE FOLD-1 DOMAIN-CONTAINING PROTEIN"/>
    <property type="match status" value="1"/>
</dbReference>
<feature type="region of interest" description="Disordered" evidence="1">
    <location>
        <begin position="454"/>
        <end position="480"/>
    </location>
</feature>
<dbReference type="InterPro" id="IPR052920">
    <property type="entry name" value="DNA-binding_regulatory"/>
</dbReference>
<dbReference type="EMBL" id="AZIL01000356">
    <property type="protein sequence ID" value="EWM27930.1"/>
    <property type="molecule type" value="Genomic_DNA"/>
</dbReference>
<comment type="caution">
    <text evidence="3">The sequence shown here is derived from an EMBL/GenBank/DDBJ whole genome shotgun (WGS) entry which is preliminary data.</text>
</comment>
<feature type="region of interest" description="Disordered" evidence="1">
    <location>
        <begin position="1"/>
        <end position="55"/>
    </location>
</feature>
<gene>
    <name evidence="3" type="ORF">Naga_100008g11</name>
</gene>
<proteinExistence type="predicted"/>
<sequence length="732" mass="79481">MPRDEPVADASGPQTSTTAPSQREAPSQPSQARPHRRPNRSGEHGSRRTRQPRTAVRMYEQLISGIIRPPRLTYHFPRALGPTTISFSDGTECHRTDFEVDNHRGQKLGCSLWLPSGAKAGGKWPCVVYLHGNSSSRVEAVRTHVLNAVMATGSALVGFDFAGCGNADGDYISLGWFEAHDTGLVLEELQRRGCGPIVLFGRSMGAVTALQYTVKACASSPSPYAVLPAGLILDSPFSGFKRLAYDLTSKGMVHIPRFATAAVLSFLRRSVRHRVGFDLLQLKPSKHVQRCTSVPALFFVAEDDELIPPWHGEILERRYGGPSLGIRFVGSHNTPRPPIVYALASVFIKAVTEGPANPMAVGLAVRLIEKTAVMTREEEEARLRVKGEQEVSPQEHDLGREVPCAQGEREQHQPEQRGHGQQQGAQPRRGQRQGAPRRGPFFYYYEAQDAKSKGLQSRGGALGGGCGQGKGGQGPRNRGESPRFIHAGSHVVTNITETAKSLISAWQASAATRMVEAVLLEEVIAVGVAIVQAKLRALVLADRPAEQRIHTKAGANERDATADAGTPGLVPVCPYTEARILQAVAETQQELALAKGRVRVSEGKKMTGLSSRKPLDVSLTTWESVVYAEGREHCQQTRRILGGFERLLNRPRGPAGRNASDETIPVMCTPSISAESHIGATRREAETAEIAGNSAFATLGTRLCCFNPRDVSLSVAHDKEFWVFPVAEAFLK</sequence>
<accession>W7TLI2</accession>
<evidence type="ECO:0000313" key="4">
    <source>
        <dbReference type="Proteomes" id="UP000019335"/>
    </source>
</evidence>
<feature type="compositionally biased region" description="Gly residues" evidence="1">
    <location>
        <begin position="460"/>
        <end position="474"/>
    </location>
</feature>
<organism evidence="3 4">
    <name type="scientific">Nannochloropsis gaditana</name>
    <dbReference type="NCBI Taxonomy" id="72520"/>
    <lineage>
        <taxon>Eukaryota</taxon>
        <taxon>Sar</taxon>
        <taxon>Stramenopiles</taxon>
        <taxon>Ochrophyta</taxon>
        <taxon>Eustigmatophyceae</taxon>
        <taxon>Eustigmatales</taxon>
        <taxon>Monodopsidaceae</taxon>
        <taxon>Nannochloropsis</taxon>
    </lineage>
</organism>
<feature type="compositionally biased region" description="Basic and acidic residues" evidence="1">
    <location>
        <begin position="378"/>
        <end position="400"/>
    </location>
</feature>
<dbReference type="InterPro" id="IPR000073">
    <property type="entry name" value="AB_hydrolase_1"/>
</dbReference>
<dbReference type="GO" id="GO:0006508">
    <property type="term" value="P:proteolysis"/>
    <property type="evidence" value="ECO:0007669"/>
    <property type="project" value="UniProtKB-KW"/>
</dbReference>
<feature type="domain" description="AB hydrolase-1" evidence="2">
    <location>
        <begin position="127"/>
        <end position="321"/>
    </location>
</feature>
<feature type="region of interest" description="Disordered" evidence="1">
    <location>
        <begin position="378"/>
        <end position="437"/>
    </location>
</feature>
<dbReference type="OrthoDB" id="10249433at2759"/>
<protein>
    <submittedName>
        <fullName evidence="3">Serine protease family</fullName>
    </submittedName>
</protein>
<evidence type="ECO:0000259" key="2">
    <source>
        <dbReference type="Pfam" id="PF12697"/>
    </source>
</evidence>
<feature type="compositionally biased region" description="Low complexity" evidence="1">
    <location>
        <begin position="419"/>
        <end position="437"/>
    </location>
</feature>
<dbReference type="AlphaFoldDB" id="W7TLI2"/>
<dbReference type="Gene3D" id="3.40.50.1820">
    <property type="entry name" value="alpha/beta hydrolase"/>
    <property type="match status" value="1"/>
</dbReference>
<dbReference type="PANTHER" id="PTHR43358">
    <property type="entry name" value="ALPHA/BETA-HYDROLASE"/>
    <property type="match status" value="1"/>
</dbReference>
<keyword evidence="3" id="KW-0378">Hydrolase</keyword>
<reference evidence="3 4" key="1">
    <citation type="journal article" date="2014" name="Mol. Plant">
        <title>Chromosome Scale Genome Assembly and Transcriptome Profiling of Nannochloropsis gaditana in Nitrogen Depletion.</title>
        <authorList>
            <person name="Corteggiani Carpinelli E."/>
            <person name="Telatin A."/>
            <person name="Vitulo N."/>
            <person name="Forcato C."/>
            <person name="D'Angelo M."/>
            <person name="Schiavon R."/>
            <person name="Vezzi A."/>
            <person name="Giacometti G.M."/>
            <person name="Morosinotto T."/>
            <person name="Valle G."/>
        </authorList>
    </citation>
    <scope>NUCLEOTIDE SEQUENCE [LARGE SCALE GENOMIC DNA]</scope>
    <source>
        <strain evidence="3 4">B-31</strain>
    </source>
</reference>
<dbReference type="InterPro" id="IPR029058">
    <property type="entry name" value="AB_hydrolase_fold"/>
</dbReference>
<feature type="compositionally biased region" description="Polar residues" evidence="1">
    <location>
        <begin position="12"/>
        <end position="31"/>
    </location>
</feature>
<dbReference type="GO" id="GO:0008233">
    <property type="term" value="F:peptidase activity"/>
    <property type="evidence" value="ECO:0007669"/>
    <property type="project" value="UniProtKB-KW"/>
</dbReference>
<keyword evidence="3" id="KW-0645">Protease</keyword>
<dbReference type="Pfam" id="PF12697">
    <property type="entry name" value="Abhydrolase_6"/>
    <property type="match status" value="1"/>
</dbReference>